<dbReference type="SMART" id="SM00257">
    <property type="entry name" value="LysM"/>
    <property type="match status" value="1"/>
</dbReference>
<dbReference type="Pfam" id="PF04972">
    <property type="entry name" value="BON"/>
    <property type="match status" value="1"/>
</dbReference>
<comment type="caution">
    <text evidence="6">The sequence shown here is derived from an EMBL/GenBank/DDBJ whole genome shotgun (WGS) entry which is preliminary data.</text>
</comment>
<dbReference type="OrthoDB" id="370541at2"/>
<dbReference type="Pfam" id="PF01476">
    <property type="entry name" value="LysM"/>
    <property type="match status" value="1"/>
</dbReference>
<dbReference type="InterPro" id="IPR052196">
    <property type="entry name" value="Bact_Kbp"/>
</dbReference>
<name>A0A3M2I2Y3_9GAMM</name>
<keyword evidence="7" id="KW-1185">Reference proteome</keyword>
<evidence type="ECO:0000313" key="7">
    <source>
        <dbReference type="Proteomes" id="UP000275012"/>
    </source>
</evidence>
<dbReference type="Gene3D" id="3.10.350.10">
    <property type="entry name" value="LysM domain"/>
    <property type="match status" value="1"/>
</dbReference>
<dbReference type="InterPro" id="IPR007055">
    <property type="entry name" value="BON_dom"/>
</dbReference>
<comment type="subcellular location">
    <subcellularLocation>
        <location evidence="1">Cytoplasm</location>
    </subcellularLocation>
</comment>
<keyword evidence="2" id="KW-0963">Cytoplasm</keyword>
<dbReference type="InterPro" id="IPR036779">
    <property type="entry name" value="LysM_dom_sf"/>
</dbReference>
<dbReference type="PANTHER" id="PTHR34700:SF8">
    <property type="entry name" value="POTASSIUM BINDING PROTEIN KBP"/>
    <property type="match status" value="1"/>
</dbReference>
<dbReference type="SUPFAM" id="SSF54106">
    <property type="entry name" value="LysM domain"/>
    <property type="match status" value="1"/>
</dbReference>
<evidence type="ECO:0000256" key="2">
    <source>
        <dbReference type="ARBA" id="ARBA00022490"/>
    </source>
</evidence>
<dbReference type="Proteomes" id="UP000275012">
    <property type="component" value="Unassembled WGS sequence"/>
</dbReference>
<dbReference type="PANTHER" id="PTHR34700">
    <property type="entry name" value="POTASSIUM BINDING PROTEIN KBP"/>
    <property type="match status" value="1"/>
</dbReference>
<dbReference type="PROSITE" id="PS51782">
    <property type="entry name" value="LYSM"/>
    <property type="match status" value="1"/>
</dbReference>
<evidence type="ECO:0000256" key="3">
    <source>
        <dbReference type="ARBA" id="ARBA00072219"/>
    </source>
</evidence>
<evidence type="ECO:0000313" key="6">
    <source>
        <dbReference type="EMBL" id="RMH94503.1"/>
    </source>
</evidence>
<accession>A0A3M2I2Y3</accession>
<protein>
    <recommendedName>
        <fullName evidence="3">Potassium binding protein Kbp</fullName>
    </recommendedName>
</protein>
<dbReference type="FunFam" id="3.10.350.10:FF:000001">
    <property type="entry name" value="Peptidoglycan-binding protein LysM"/>
    <property type="match status" value="1"/>
</dbReference>
<dbReference type="PROSITE" id="PS50914">
    <property type="entry name" value="BON"/>
    <property type="match status" value="1"/>
</dbReference>
<dbReference type="InterPro" id="IPR018392">
    <property type="entry name" value="LysM"/>
</dbReference>
<evidence type="ECO:0000259" key="4">
    <source>
        <dbReference type="PROSITE" id="PS50914"/>
    </source>
</evidence>
<dbReference type="AlphaFoldDB" id="A0A3M2I2Y3"/>
<sequence>MGIFDFIKNAGEKIFKPGEAKAEDAIVKHINSYGLDISGLKVEVDGGTAAIEGQARDIATRERAVLVAGNVDGIEKVDDRMTVAAAAAAVSGGTDFSAVTGGSSATVGTGGGEWSSRTYTVQKGDTLSKIAKEMYGDASKYPAIFEANKPMLKDPDKIYPGQVLRIPADN</sequence>
<dbReference type="CDD" id="cd00118">
    <property type="entry name" value="LysM"/>
    <property type="match status" value="1"/>
</dbReference>
<evidence type="ECO:0000256" key="1">
    <source>
        <dbReference type="ARBA" id="ARBA00004496"/>
    </source>
</evidence>
<gene>
    <name evidence="6" type="ORF">EBB59_02175</name>
</gene>
<dbReference type="GO" id="GO:0005737">
    <property type="term" value="C:cytoplasm"/>
    <property type="evidence" value="ECO:0007669"/>
    <property type="project" value="UniProtKB-SubCell"/>
</dbReference>
<organism evidence="6 7">
    <name type="scientific">Solilutibacter pythonis</name>
    <dbReference type="NCBI Taxonomy" id="2483112"/>
    <lineage>
        <taxon>Bacteria</taxon>
        <taxon>Pseudomonadati</taxon>
        <taxon>Pseudomonadota</taxon>
        <taxon>Gammaproteobacteria</taxon>
        <taxon>Lysobacterales</taxon>
        <taxon>Lysobacteraceae</taxon>
        <taxon>Solilutibacter</taxon>
    </lineage>
</organism>
<dbReference type="EMBL" id="RFLY01000002">
    <property type="protein sequence ID" value="RMH94503.1"/>
    <property type="molecule type" value="Genomic_DNA"/>
</dbReference>
<evidence type="ECO:0000259" key="5">
    <source>
        <dbReference type="PROSITE" id="PS51782"/>
    </source>
</evidence>
<feature type="domain" description="BON" evidence="4">
    <location>
        <begin position="17"/>
        <end position="85"/>
    </location>
</feature>
<reference evidence="6 7" key="1">
    <citation type="submission" date="2018-10" db="EMBL/GenBank/DDBJ databases">
        <title>Proposal of Lysobacter pythonis sp. nov. isolated from royal pythons (Python regius).</title>
        <authorList>
            <person name="Hans-Juergen B."/>
            <person name="Huptas C."/>
            <person name="Sandra B."/>
            <person name="Igor L."/>
            <person name="Joachim S."/>
            <person name="Siegfried S."/>
            <person name="Mareike W."/>
            <person name="Peter K."/>
        </authorList>
    </citation>
    <scope>NUCLEOTIDE SEQUENCE [LARGE SCALE GENOMIC DNA]</scope>
    <source>
        <strain evidence="6 7">4284/11</strain>
    </source>
</reference>
<feature type="domain" description="LysM" evidence="5">
    <location>
        <begin position="117"/>
        <end position="166"/>
    </location>
</feature>
<dbReference type="RefSeq" id="WP_122100499.1">
    <property type="nucleotide sequence ID" value="NZ_RFLY01000002.1"/>
</dbReference>
<proteinExistence type="predicted"/>